<evidence type="ECO:0000313" key="5">
    <source>
        <dbReference type="Proteomes" id="UP000257045"/>
    </source>
</evidence>
<proteinExistence type="predicted"/>
<dbReference type="OrthoDB" id="5317041at2"/>
<evidence type="ECO:0000256" key="1">
    <source>
        <dbReference type="SAM" id="MobiDB-lite"/>
    </source>
</evidence>
<name>A0A3D8J0C3_9HELI</name>
<feature type="compositionally biased region" description="Low complexity" evidence="1">
    <location>
        <begin position="551"/>
        <end position="565"/>
    </location>
</feature>
<evidence type="ECO:0000259" key="3">
    <source>
        <dbReference type="PROSITE" id="PS51208"/>
    </source>
</evidence>
<organism evidence="4 5">
    <name type="scientific">Helicobacter brantae</name>
    <dbReference type="NCBI Taxonomy" id="375927"/>
    <lineage>
        <taxon>Bacteria</taxon>
        <taxon>Pseudomonadati</taxon>
        <taxon>Campylobacterota</taxon>
        <taxon>Epsilonproteobacteria</taxon>
        <taxon>Campylobacterales</taxon>
        <taxon>Helicobacteraceae</taxon>
        <taxon>Helicobacter</taxon>
    </lineage>
</organism>
<gene>
    <name evidence="4" type="ORF">CQA58_04220</name>
</gene>
<feature type="chain" id="PRO_5017693298" description="Autotransporter domain-containing protein" evidence="2">
    <location>
        <begin position="24"/>
        <end position="1449"/>
    </location>
</feature>
<feature type="region of interest" description="Disordered" evidence="1">
    <location>
        <begin position="937"/>
        <end position="958"/>
    </location>
</feature>
<dbReference type="SUPFAM" id="SSF103515">
    <property type="entry name" value="Autotransporter"/>
    <property type="match status" value="1"/>
</dbReference>
<keyword evidence="2" id="KW-0732">Signal</keyword>
<comment type="caution">
    <text evidence="4">The sequence shown here is derived from an EMBL/GenBank/DDBJ whole genome shotgun (WGS) entry which is preliminary data.</text>
</comment>
<evidence type="ECO:0000313" key="4">
    <source>
        <dbReference type="EMBL" id="RDU70992.1"/>
    </source>
</evidence>
<feature type="compositionally biased region" description="Low complexity" evidence="1">
    <location>
        <begin position="937"/>
        <end position="947"/>
    </location>
</feature>
<keyword evidence="5" id="KW-1185">Reference proteome</keyword>
<evidence type="ECO:0000256" key="2">
    <source>
        <dbReference type="SAM" id="SignalP"/>
    </source>
</evidence>
<dbReference type="InterPro" id="IPR036709">
    <property type="entry name" value="Autotransporte_beta_dom_sf"/>
</dbReference>
<dbReference type="PROSITE" id="PS51208">
    <property type="entry name" value="AUTOTRANSPORTER"/>
    <property type="match status" value="1"/>
</dbReference>
<protein>
    <recommendedName>
        <fullName evidence="3">Autotransporter domain-containing protein</fullName>
    </recommendedName>
</protein>
<dbReference type="InterPro" id="IPR005546">
    <property type="entry name" value="Autotransporte_beta"/>
</dbReference>
<feature type="signal peptide" evidence="2">
    <location>
        <begin position="1"/>
        <end position="23"/>
    </location>
</feature>
<reference evidence="4 5" key="1">
    <citation type="submission" date="2018-04" db="EMBL/GenBank/DDBJ databases">
        <title>Novel Campyloabacter and Helicobacter Species and Strains.</title>
        <authorList>
            <person name="Mannion A.J."/>
            <person name="Shen Z."/>
            <person name="Fox J.G."/>
        </authorList>
    </citation>
    <scope>NUCLEOTIDE SEQUENCE [LARGE SCALE GENOMIC DNA]</scope>
    <source>
        <strain evidence="4 5">MIT 04-9366</strain>
    </source>
</reference>
<dbReference type="SMART" id="SM00869">
    <property type="entry name" value="Autotransporter"/>
    <property type="match status" value="1"/>
</dbReference>
<sequence>MRKKMRYSKVLLSILACSTLSYGADTEYQVNFSGSGNDYNQPTWTPPFASGTDFTWDQESGKLIFDSNSTNGGTPPTNPPVDVTATFQSSANDSGILTLKNFSFSNGYKNTSDSTITLPTSTSEVTFGSTLTIKNDDTTAFKGFTLGAYGGNTGTGVNLYAGTNVIIDGFTDTVMKGTIYLKSGSLLGETTSGTSTTSTTLYSNQATSLSVTSEKAYSSFTMGGTLYLDTTSNDKTQKKGVASFISKVEGDTTISGSMYLYDKAEASISSGNTLTISSSINVYAQGAKKITQDSLGNESITQEDLTEVKKTNLALNSVKIALSGSISVGSNASEMVTQTDSDTGITTITTSPTDIGAIAQITADITKKSKLNVNSTAPTGWSEATKAQFVGTGSFRVGKNSEVILRTINNGDSSTFDESDPYAITLSSITIEDQVKGNKVLNFDAQTHIVDTTKQTLPSVNVTLSKLGANSGKINLTGSISLGANANVLIQSYDGIDSSTSASFSLSTDSVLWLKGKMSGESLTNKGGITAKGGAFVLGNVYNAQNTETTKTTLTNSGSTTISNSFRTTTEPLPSRPSTNATSSATEEEATTRELDPSGVFLLAKDNIFDNQGTLTFDGGGNLTSATSRSDDISRSLSITNSSGSKGTIKANGANNSIISSGSLSLSSQNITIASKTLDDDSTQEGVLTLTSLSSLSSDYISIGSSTPNSGKDKVSISGGTLKITSQVAGVANYNLRLTNTTLDLSNLANLNNSINTQTPVQSELDGSAINGAFYNLRNLELGGNVEVLVKKEKSSFVNGVVSSNASEQEPSFRSDWASMQVQGSNRFVASEIGEGTFGFDNYGVLDLKSNATLSIEGDLYNNGSIVFSGDQFGLGTLSLSGNLILDMTNHQESGVTINPLIAINHTNFHSLTLYQAYLLVQTEGEVQYQVGSALISSDSSSSGEVSPRADESNAPSYSTLQSALKTEIEDYLNGQNAYEGNTNKLGVFLNGVALIGTNYIGFGVTRSEAISSLTIDKSDTGLIDQYLQVLSSSDGSISENKTNDMINALYASDPKAMQALNNALQVQNGLELGILKDMGSYNTQSLISTAQSIQEAMQTVTNLSKPVIEDFKKMQVVREIAVQNRMVRASNPFTAEAELEQLVQSMVGQRYASNEVASKKSDILSEGSNAEVLAPFLFDDRIAFKNNVWLSAITSSTKTSLDTSALYGMSAGYEHMPIPNVLFGFYAGYGYSNYKSDTLKNNAHILDLSIYTRLYYGGSEVDLTLSYIHGFNQANTQFDNSALNQDFSFQSHSFDFSAKYGYVIGTPIKGMFLKPQATFTLYGIGTPDLIGEGENPIELAKQSMDGILFGLGVEIRQYISPVSYIYVLPSFDYNMYKQDSTSNVSFLNAYNKMNYELPKQGHYIFSLYAGGEGYVSNNLAINVSAGYKGALDIEDHNLSISAGLKYKF</sequence>
<feature type="domain" description="Autotransporter" evidence="3">
    <location>
        <begin position="1182"/>
        <end position="1449"/>
    </location>
</feature>
<dbReference type="EMBL" id="NXLV01000005">
    <property type="protein sequence ID" value="RDU70992.1"/>
    <property type="molecule type" value="Genomic_DNA"/>
</dbReference>
<dbReference type="Proteomes" id="UP000257045">
    <property type="component" value="Unassembled WGS sequence"/>
</dbReference>
<feature type="region of interest" description="Disordered" evidence="1">
    <location>
        <begin position="551"/>
        <end position="597"/>
    </location>
</feature>
<accession>A0A3D8J0C3</accession>